<dbReference type="GO" id="GO:0000055">
    <property type="term" value="P:ribosomal large subunit export from nucleus"/>
    <property type="evidence" value="ECO:0007669"/>
    <property type="project" value="UniProtKB-UniRule"/>
</dbReference>
<dbReference type="Proteomes" id="UP000036681">
    <property type="component" value="Unplaced"/>
</dbReference>
<keyword evidence="1" id="KW-0813">Transport</keyword>
<organism evidence="2 3">
    <name type="scientific">Ascaris lumbricoides</name>
    <name type="common">Giant roundworm</name>
    <dbReference type="NCBI Taxonomy" id="6252"/>
    <lineage>
        <taxon>Eukaryota</taxon>
        <taxon>Metazoa</taxon>
        <taxon>Ecdysozoa</taxon>
        <taxon>Nematoda</taxon>
        <taxon>Chromadorea</taxon>
        <taxon>Rhabditida</taxon>
        <taxon>Spirurina</taxon>
        <taxon>Ascaridomorpha</taxon>
        <taxon>Ascaridoidea</taxon>
        <taxon>Ascarididae</taxon>
        <taxon>Ascaris</taxon>
    </lineage>
</organism>
<dbReference type="AlphaFoldDB" id="A0A0M3IX03"/>
<evidence type="ECO:0000313" key="3">
    <source>
        <dbReference type="WBParaSite" id="ALUE_0002328101-mRNA-1"/>
    </source>
</evidence>
<comment type="function">
    <text evidence="1">Required for 60S pre-ribosomal subunits export to the cytoplasm.</text>
</comment>
<keyword evidence="1" id="KW-0539">Nucleus</keyword>
<accession>A0A0M3IX03</accession>
<comment type="subcellular location">
    <subcellularLocation>
        <location evidence="1">Nucleus</location>
        <location evidence="1">Nucleolus</location>
    </subcellularLocation>
</comment>
<name>A0A0M3IX03_ASCLU</name>
<keyword evidence="2" id="KW-1185">Reference proteome</keyword>
<dbReference type="GO" id="GO:0005730">
    <property type="term" value="C:nucleolus"/>
    <property type="evidence" value="ECO:0007669"/>
    <property type="project" value="UniProtKB-SubCell"/>
</dbReference>
<dbReference type="GO" id="GO:0015031">
    <property type="term" value="P:protein transport"/>
    <property type="evidence" value="ECO:0007669"/>
    <property type="project" value="UniProtKB-KW"/>
</dbReference>
<evidence type="ECO:0000256" key="1">
    <source>
        <dbReference type="RuleBase" id="RU365057"/>
    </source>
</evidence>
<sequence>MTSISGRYSICDKNLGLLQELIGKDADSYREEFVEQLQHYKQTMKLLQLQPSQHRMDVQPLLELIGFLSHVSYHYPGEDFIHPHRSLELFGLSLYGQCPAF</sequence>
<comment type="similarity">
    <text evidence="1">Belongs to the SDA1 family.</text>
</comment>
<dbReference type="GO" id="GO:0042273">
    <property type="term" value="P:ribosomal large subunit biogenesis"/>
    <property type="evidence" value="ECO:0007669"/>
    <property type="project" value="UniProtKB-UniRule"/>
</dbReference>
<keyword evidence="1" id="KW-0653">Protein transport</keyword>
<proteinExistence type="inferred from homology"/>
<dbReference type="WBParaSite" id="ALUE_0002328101-mRNA-1">
    <property type="protein sequence ID" value="ALUE_0002328101-mRNA-1"/>
    <property type="gene ID" value="ALUE_0002328101"/>
</dbReference>
<dbReference type="PANTHER" id="PTHR12730:SF0">
    <property type="entry name" value="PROTEIN SDA1 HOMOLOG"/>
    <property type="match status" value="1"/>
</dbReference>
<dbReference type="PANTHER" id="PTHR12730">
    <property type="entry name" value="HSDA/SDA1-RELATED"/>
    <property type="match status" value="1"/>
</dbReference>
<reference evidence="3" key="1">
    <citation type="submission" date="2017-02" db="UniProtKB">
        <authorList>
            <consortium name="WormBaseParasite"/>
        </authorList>
    </citation>
    <scope>IDENTIFICATION</scope>
</reference>
<dbReference type="InterPro" id="IPR027312">
    <property type="entry name" value="Sda1"/>
</dbReference>
<protein>
    <recommendedName>
        <fullName evidence="1">Protein SDA1</fullName>
    </recommendedName>
</protein>
<keyword evidence="1" id="KW-0690">Ribosome biogenesis</keyword>
<evidence type="ECO:0000313" key="2">
    <source>
        <dbReference type="Proteomes" id="UP000036681"/>
    </source>
</evidence>